<evidence type="ECO:0000313" key="7">
    <source>
        <dbReference type="Proteomes" id="UP000270094"/>
    </source>
</evidence>
<dbReference type="InterPro" id="IPR001245">
    <property type="entry name" value="Ser-Thr/Tyr_kinase_cat_dom"/>
</dbReference>
<dbReference type="PANTHER" id="PTHR24416">
    <property type="entry name" value="TYROSINE-PROTEIN KINASE RECEPTOR"/>
    <property type="match status" value="1"/>
</dbReference>
<dbReference type="PROSITE" id="PS50011">
    <property type="entry name" value="PROTEIN_KINASE_DOM"/>
    <property type="match status" value="1"/>
</dbReference>
<proteinExistence type="predicted"/>
<comment type="catalytic activity">
    <reaction evidence="2">
        <text>L-tyrosyl-[protein] + ATP = O-phospho-L-tyrosyl-[protein] + ADP + H(+)</text>
        <dbReference type="Rhea" id="RHEA:10596"/>
        <dbReference type="Rhea" id="RHEA-COMP:10136"/>
        <dbReference type="Rhea" id="RHEA-COMP:20101"/>
        <dbReference type="ChEBI" id="CHEBI:15378"/>
        <dbReference type="ChEBI" id="CHEBI:30616"/>
        <dbReference type="ChEBI" id="CHEBI:46858"/>
        <dbReference type="ChEBI" id="CHEBI:61978"/>
        <dbReference type="ChEBI" id="CHEBI:456216"/>
        <dbReference type="EC" id="2.7.10.1"/>
    </reaction>
</comment>
<dbReference type="Gene3D" id="3.30.200.20">
    <property type="entry name" value="Phosphorylase Kinase, domain 1"/>
    <property type="match status" value="1"/>
</dbReference>
<dbReference type="InterPro" id="IPR008266">
    <property type="entry name" value="Tyr_kinase_AS"/>
</dbReference>
<name>A0A3P7IWT2_STRVU</name>
<protein>
    <recommendedName>
        <fullName evidence="5">Protein kinase domain-containing protein</fullName>
    </recommendedName>
</protein>
<evidence type="ECO:0000259" key="5">
    <source>
        <dbReference type="PROSITE" id="PS50011"/>
    </source>
</evidence>
<keyword evidence="7" id="KW-1185">Reference proteome</keyword>
<gene>
    <name evidence="6" type="ORF">SVUK_LOCUS12528</name>
</gene>
<keyword evidence="4" id="KW-1133">Transmembrane helix</keyword>
<keyword evidence="4" id="KW-0812">Transmembrane</keyword>
<dbReference type="PROSITE" id="PS00109">
    <property type="entry name" value="PROTEIN_KINASE_TYR"/>
    <property type="match status" value="1"/>
</dbReference>
<feature type="domain" description="Protein kinase" evidence="5">
    <location>
        <begin position="265"/>
        <end position="401"/>
    </location>
</feature>
<organism evidence="6 7">
    <name type="scientific">Strongylus vulgaris</name>
    <name type="common">Blood worm</name>
    <dbReference type="NCBI Taxonomy" id="40348"/>
    <lineage>
        <taxon>Eukaryota</taxon>
        <taxon>Metazoa</taxon>
        <taxon>Ecdysozoa</taxon>
        <taxon>Nematoda</taxon>
        <taxon>Chromadorea</taxon>
        <taxon>Rhabditida</taxon>
        <taxon>Rhabditina</taxon>
        <taxon>Rhabditomorpha</taxon>
        <taxon>Strongyloidea</taxon>
        <taxon>Strongylidae</taxon>
        <taxon>Strongylus</taxon>
    </lineage>
</organism>
<dbReference type="PROSITE" id="PS00107">
    <property type="entry name" value="PROTEIN_KINASE_ATP"/>
    <property type="match status" value="1"/>
</dbReference>
<dbReference type="Pfam" id="PF07714">
    <property type="entry name" value="PK_Tyr_Ser-Thr"/>
    <property type="match status" value="1"/>
</dbReference>
<accession>A0A3P7IWT2</accession>
<dbReference type="Gene3D" id="1.10.510.10">
    <property type="entry name" value="Transferase(Phosphotransferase) domain 1"/>
    <property type="match status" value="1"/>
</dbReference>
<dbReference type="PANTHER" id="PTHR24416:SF604">
    <property type="entry name" value="RECEPTOR PROTEIN-TYROSINE KINASE"/>
    <property type="match status" value="1"/>
</dbReference>
<reference evidence="6 7" key="1">
    <citation type="submission" date="2018-11" db="EMBL/GenBank/DDBJ databases">
        <authorList>
            <consortium name="Pathogen Informatics"/>
        </authorList>
    </citation>
    <scope>NUCLEOTIDE SEQUENCE [LARGE SCALE GENOMIC DNA]</scope>
</reference>
<evidence type="ECO:0000256" key="2">
    <source>
        <dbReference type="ARBA" id="ARBA00051243"/>
    </source>
</evidence>
<dbReference type="GO" id="GO:0004714">
    <property type="term" value="F:transmembrane receptor protein tyrosine kinase activity"/>
    <property type="evidence" value="ECO:0007669"/>
    <property type="project" value="UniProtKB-EC"/>
</dbReference>
<evidence type="ECO:0000256" key="3">
    <source>
        <dbReference type="PROSITE-ProRule" id="PRU10141"/>
    </source>
</evidence>
<dbReference type="AlphaFoldDB" id="A0A3P7IWT2"/>
<dbReference type="InterPro" id="IPR017441">
    <property type="entry name" value="Protein_kinase_ATP_BS"/>
</dbReference>
<dbReference type="GO" id="GO:0005524">
    <property type="term" value="F:ATP binding"/>
    <property type="evidence" value="ECO:0007669"/>
    <property type="project" value="UniProtKB-UniRule"/>
</dbReference>
<feature type="transmembrane region" description="Helical" evidence="4">
    <location>
        <begin position="198"/>
        <end position="218"/>
    </location>
</feature>
<keyword evidence="3" id="KW-0547">Nucleotide-binding</keyword>
<keyword evidence="3" id="KW-0067">ATP-binding</keyword>
<dbReference type="GO" id="GO:0045664">
    <property type="term" value="P:regulation of neuron differentiation"/>
    <property type="evidence" value="ECO:0007669"/>
    <property type="project" value="TreeGrafter"/>
</dbReference>
<dbReference type="GO" id="GO:0005886">
    <property type="term" value="C:plasma membrane"/>
    <property type="evidence" value="ECO:0007669"/>
    <property type="project" value="TreeGrafter"/>
</dbReference>
<comment type="subcellular location">
    <subcellularLocation>
        <location evidence="1">Membrane</location>
        <topology evidence="1">Single-pass membrane protein</topology>
    </subcellularLocation>
</comment>
<dbReference type="GO" id="GO:0043235">
    <property type="term" value="C:receptor complex"/>
    <property type="evidence" value="ECO:0007669"/>
    <property type="project" value="TreeGrafter"/>
</dbReference>
<evidence type="ECO:0000256" key="4">
    <source>
        <dbReference type="SAM" id="Phobius"/>
    </source>
</evidence>
<sequence length="401" mass="42760">MQSSLIYGAGGGGPTTVSLDSAYIIVAAGGGGAYPKRYIDGPPNNPAGGFFSSELPIDEYVTVNAGNGISVSSPSRHLWSCGGFPNVGGIAAPCDPAAGGGGGYYGGAAQIRNHGIGGTNWLGLNSSSYLLQSGTHAGDGSVIIYACRLICPTRSKCFFPNLESAEQMECLCEFGDVVSPDGSCAESLVTSILLQHKLAGIILFLCVIMFLAVIIRLLRRSFTKAPTAADQIKLVVMQSDYKDVDVGESYWDQIASLPCLPWNEISIGREIGTGAFGTVHEGHTKDGKAFAVKTICMNKSTSAEAQREFAFEALFMHTTPLDTMGPSPTSDNLRANGRRRLAVVLKGCSTNTRCEELNRQKYIHRDLAARNCLLTERGPNRRAKIGDFGMARDIYECVSFL</sequence>
<evidence type="ECO:0000256" key="1">
    <source>
        <dbReference type="ARBA" id="ARBA00004167"/>
    </source>
</evidence>
<feature type="binding site" evidence="3">
    <location>
        <position position="293"/>
    </location>
    <ligand>
        <name>ATP</name>
        <dbReference type="ChEBI" id="CHEBI:30616"/>
    </ligand>
</feature>
<dbReference type="InterPro" id="IPR011009">
    <property type="entry name" value="Kinase-like_dom_sf"/>
</dbReference>
<dbReference type="SUPFAM" id="SSF56112">
    <property type="entry name" value="Protein kinase-like (PK-like)"/>
    <property type="match status" value="1"/>
</dbReference>
<dbReference type="GO" id="GO:0007169">
    <property type="term" value="P:cell surface receptor protein tyrosine kinase signaling pathway"/>
    <property type="evidence" value="ECO:0007669"/>
    <property type="project" value="TreeGrafter"/>
</dbReference>
<dbReference type="SMART" id="SM00219">
    <property type="entry name" value="TyrKc"/>
    <property type="match status" value="1"/>
</dbReference>
<dbReference type="GO" id="GO:0042127">
    <property type="term" value="P:regulation of cell population proliferation"/>
    <property type="evidence" value="ECO:0007669"/>
    <property type="project" value="TreeGrafter"/>
</dbReference>
<dbReference type="InterPro" id="IPR000719">
    <property type="entry name" value="Prot_kinase_dom"/>
</dbReference>
<dbReference type="EMBL" id="UYYB01099459">
    <property type="protein sequence ID" value="VDM77530.1"/>
    <property type="molecule type" value="Genomic_DNA"/>
</dbReference>
<keyword evidence="4" id="KW-0472">Membrane</keyword>
<dbReference type="OrthoDB" id="73209at2759"/>
<dbReference type="Proteomes" id="UP000270094">
    <property type="component" value="Unassembled WGS sequence"/>
</dbReference>
<dbReference type="InterPro" id="IPR050122">
    <property type="entry name" value="RTK"/>
</dbReference>
<dbReference type="InterPro" id="IPR020635">
    <property type="entry name" value="Tyr_kinase_cat_dom"/>
</dbReference>
<evidence type="ECO:0000313" key="6">
    <source>
        <dbReference type="EMBL" id="VDM77530.1"/>
    </source>
</evidence>